<feature type="domain" description="DUF4055" evidence="1">
    <location>
        <begin position="241"/>
        <end position="375"/>
    </location>
</feature>
<protein>
    <submittedName>
        <fullName evidence="2">Uncharacterized protein DUF4055</fullName>
    </submittedName>
</protein>
<evidence type="ECO:0000313" key="2">
    <source>
        <dbReference type="EMBL" id="TCL26826.1"/>
    </source>
</evidence>
<reference evidence="2 3" key="1">
    <citation type="submission" date="2019-03" db="EMBL/GenBank/DDBJ databases">
        <title>Genomic Encyclopedia of Type Strains, Phase IV (KMG-IV): sequencing the most valuable type-strain genomes for metagenomic binning, comparative biology and taxonomic classification.</title>
        <authorList>
            <person name="Goeker M."/>
        </authorList>
    </citation>
    <scope>NUCLEOTIDE SEQUENCE [LARGE SCALE GENOMIC DNA]</scope>
    <source>
        <strain evidence="2 3">DSM 2286</strain>
    </source>
</reference>
<accession>A0A4R1PJJ8</accession>
<name>A0A4R1PJJ8_9GAMM</name>
<comment type="caution">
    <text evidence="2">The sequence shown here is derived from an EMBL/GenBank/DDBJ whole genome shotgun (WGS) entry which is preliminary data.</text>
</comment>
<dbReference type="RefSeq" id="WP_131299062.1">
    <property type="nucleotide sequence ID" value="NZ_JBHLST010000024.1"/>
</dbReference>
<dbReference type="Pfam" id="PF13264">
    <property type="entry name" value="DUF4055"/>
    <property type="match status" value="1"/>
</dbReference>
<organism evidence="2 3">
    <name type="scientific">Azotobacter chroococcum</name>
    <dbReference type="NCBI Taxonomy" id="353"/>
    <lineage>
        <taxon>Bacteria</taxon>
        <taxon>Pseudomonadati</taxon>
        <taxon>Pseudomonadota</taxon>
        <taxon>Gammaproteobacteria</taxon>
        <taxon>Pseudomonadales</taxon>
        <taxon>Pseudomonadaceae</taxon>
        <taxon>Azotobacter</taxon>
    </lineage>
</organism>
<dbReference type="InterPro" id="IPR025129">
    <property type="entry name" value="DUF4055"/>
</dbReference>
<dbReference type="EMBL" id="SMMU01000029">
    <property type="protein sequence ID" value="TCL26826.1"/>
    <property type="molecule type" value="Genomic_DNA"/>
</dbReference>
<evidence type="ECO:0000313" key="3">
    <source>
        <dbReference type="Proteomes" id="UP000295169"/>
    </source>
</evidence>
<evidence type="ECO:0000259" key="1">
    <source>
        <dbReference type="Pfam" id="PF13264"/>
    </source>
</evidence>
<proteinExistence type="predicted"/>
<dbReference type="AlphaFoldDB" id="A0A4R1PJJ8"/>
<gene>
    <name evidence="2" type="ORF">EV691_12931</name>
</gene>
<dbReference type="Proteomes" id="UP000295169">
    <property type="component" value="Unassembled WGS sequence"/>
</dbReference>
<sequence length="450" mass="49472">MSNDPSQTIPAVDAMREDWAVVAPLMGGTKAMRAAGKLLLPQYPAEDDDTYKTRLSLSTLLPAYAETVGNMTSRVFAEPLQLGDDVPEQIKTLCLDIDRAGNDLNSWAVEWFKAGLSHGLCHALVDYPQTGELRTRADEIAAGVRPYAVLIKPEQVLGWRSEGGQLTQVRYIEAVEEPDGEFGVACVQQIRVLELGAWRIYRRPDNGGAWVLHDEGTNSLSRIPWVTFYAGRTGLMTAKPPLLELAHLNVKHWQSQSDQDNLLHVARVPLLFIFTNDEQFQLVISAGSATRMPEGGDAKYVEHTGAAIEAGRQSLLDLIDEMRMAGAKLLQKDKQQTKTATQAEEEAAQDLSPLARMAAQFADCLANVLQLMAEYRGEANGGSVEMRGNFDTDYAPEVSLPQLLAMANAGRLSDETLFAEFQRRGVISDEYSWQDEQARIAEQGPAPGAL</sequence>